<dbReference type="RefSeq" id="WP_263844558.1">
    <property type="nucleotide sequence ID" value="NZ_JALIEB010000007.1"/>
</dbReference>
<dbReference type="Gene3D" id="3.30.70.100">
    <property type="match status" value="1"/>
</dbReference>
<sequence length="130" mass="14791">MSVWQLIYTSRPFGYDLNVLANILATSRNRNARDDITGALICRPDVFLQLLEGPRAKVEATYARICEDDRHVEVTPLIAEETPDRLFPDWAMKHDPAVSWLWSPVEVHMGALHSASKLEVREVFVRSAES</sequence>
<feature type="domain" description="BLUF" evidence="1">
    <location>
        <begin position="3"/>
        <end position="93"/>
    </location>
</feature>
<organism evidence="2 3">
    <name type="scientific">Roseobacter sinensis</name>
    <dbReference type="NCBI Taxonomy" id="2931391"/>
    <lineage>
        <taxon>Bacteria</taxon>
        <taxon>Pseudomonadati</taxon>
        <taxon>Pseudomonadota</taxon>
        <taxon>Alphaproteobacteria</taxon>
        <taxon>Rhodobacterales</taxon>
        <taxon>Roseobacteraceae</taxon>
        <taxon>Roseobacter</taxon>
    </lineage>
</organism>
<gene>
    <name evidence="2" type="ORF">MUB52_12415</name>
</gene>
<accession>A0ABT3BF95</accession>
<name>A0ABT3BF95_9RHOB</name>
<comment type="caution">
    <text evidence="2">The sequence shown here is derived from an EMBL/GenBank/DDBJ whole genome shotgun (WGS) entry which is preliminary data.</text>
</comment>
<evidence type="ECO:0000259" key="1">
    <source>
        <dbReference type="PROSITE" id="PS50925"/>
    </source>
</evidence>
<protein>
    <submittedName>
        <fullName evidence="2">BLUF domain-containing protein</fullName>
    </submittedName>
</protein>
<proteinExistence type="predicted"/>
<dbReference type="InterPro" id="IPR036046">
    <property type="entry name" value="Acylphosphatase-like_dom_sf"/>
</dbReference>
<evidence type="ECO:0000313" key="3">
    <source>
        <dbReference type="Proteomes" id="UP001208690"/>
    </source>
</evidence>
<evidence type="ECO:0000313" key="2">
    <source>
        <dbReference type="EMBL" id="MCV3272233.1"/>
    </source>
</evidence>
<keyword evidence="3" id="KW-1185">Reference proteome</keyword>
<dbReference type="PROSITE" id="PS50925">
    <property type="entry name" value="BLUF"/>
    <property type="match status" value="1"/>
</dbReference>
<dbReference type="SMART" id="SM01034">
    <property type="entry name" value="BLUF"/>
    <property type="match status" value="1"/>
</dbReference>
<dbReference type="Pfam" id="PF04940">
    <property type="entry name" value="BLUF"/>
    <property type="match status" value="1"/>
</dbReference>
<dbReference type="InterPro" id="IPR007024">
    <property type="entry name" value="BLUF_domain"/>
</dbReference>
<dbReference type="SUPFAM" id="SSF54975">
    <property type="entry name" value="Acylphosphatase/BLUF domain-like"/>
    <property type="match status" value="1"/>
</dbReference>
<dbReference type="Proteomes" id="UP001208690">
    <property type="component" value="Unassembled WGS sequence"/>
</dbReference>
<reference evidence="2 3" key="1">
    <citation type="submission" date="2022-04" db="EMBL/GenBank/DDBJ databases">
        <title>Roseobacter sp. WL0113 is a bacterium isolated from neritic sediment.</title>
        <authorList>
            <person name="Wang L."/>
            <person name="He W."/>
            <person name="Zhang D.-F."/>
        </authorList>
    </citation>
    <scope>NUCLEOTIDE SEQUENCE [LARGE SCALE GENOMIC DNA]</scope>
    <source>
        <strain evidence="2 3">WL0113</strain>
    </source>
</reference>
<dbReference type="EMBL" id="JALIEB010000007">
    <property type="protein sequence ID" value="MCV3272233.1"/>
    <property type="molecule type" value="Genomic_DNA"/>
</dbReference>